<dbReference type="GO" id="GO:0016787">
    <property type="term" value="F:hydrolase activity"/>
    <property type="evidence" value="ECO:0007669"/>
    <property type="project" value="UniProtKB-KW"/>
</dbReference>
<dbReference type="CDD" id="cd04670">
    <property type="entry name" value="NUDIX_ASFGF2_Nudt6"/>
    <property type="match status" value="1"/>
</dbReference>
<evidence type="ECO:0000313" key="5">
    <source>
        <dbReference type="EMBL" id="KAL0841195.1"/>
    </source>
</evidence>
<comment type="similarity">
    <text evidence="1 3">Belongs to the Nudix hydrolase family.</text>
</comment>
<dbReference type="Pfam" id="PF18290">
    <property type="entry name" value="Nudix_hydro"/>
    <property type="match status" value="1"/>
</dbReference>
<dbReference type="InterPro" id="IPR000086">
    <property type="entry name" value="NUDIX_hydrolase_dom"/>
</dbReference>
<dbReference type="PROSITE" id="PS51462">
    <property type="entry name" value="NUDIX"/>
    <property type="match status" value="1"/>
</dbReference>
<dbReference type="AlphaFoldDB" id="A0ABD0TDQ5"/>
<dbReference type="Gene3D" id="3.40.630.30">
    <property type="match status" value="1"/>
</dbReference>
<protein>
    <recommendedName>
        <fullName evidence="4">Nudix hydrolase domain-containing protein</fullName>
    </recommendedName>
</protein>
<proteinExistence type="inferred from homology"/>
<dbReference type="PRINTS" id="PR00502">
    <property type="entry name" value="NUDIXFAMILY"/>
</dbReference>
<dbReference type="PANTHER" id="PTHR13994:SF13">
    <property type="entry name" value="FI03680P"/>
    <property type="match status" value="1"/>
</dbReference>
<dbReference type="SUPFAM" id="SSF55811">
    <property type="entry name" value="Nudix"/>
    <property type="match status" value="1"/>
</dbReference>
<feature type="domain" description="Nudix hydrolase" evidence="4">
    <location>
        <begin position="120"/>
        <end position="249"/>
    </location>
</feature>
<organism evidence="5 6">
    <name type="scientific">Loxostege sticticalis</name>
    <name type="common">Beet webworm moth</name>
    <dbReference type="NCBI Taxonomy" id="481309"/>
    <lineage>
        <taxon>Eukaryota</taxon>
        <taxon>Metazoa</taxon>
        <taxon>Ecdysozoa</taxon>
        <taxon>Arthropoda</taxon>
        <taxon>Hexapoda</taxon>
        <taxon>Insecta</taxon>
        <taxon>Pterygota</taxon>
        <taxon>Neoptera</taxon>
        <taxon>Endopterygota</taxon>
        <taxon>Lepidoptera</taxon>
        <taxon>Glossata</taxon>
        <taxon>Ditrysia</taxon>
        <taxon>Pyraloidea</taxon>
        <taxon>Crambidae</taxon>
        <taxon>Pyraustinae</taxon>
        <taxon>Loxostege</taxon>
    </lineage>
</organism>
<dbReference type="PROSITE" id="PS00893">
    <property type="entry name" value="NUDIX_BOX"/>
    <property type="match status" value="1"/>
</dbReference>
<dbReference type="InterPro" id="IPR015797">
    <property type="entry name" value="NUDIX_hydrolase-like_dom_sf"/>
</dbReference>
<keyword evidence="2 3" id="KW-0378">Hydrolase</keyword>
<dbReference type="InterPro" id="IPR020476">
    <property type="entry name" value="Nudix_hydrolase"/>
</dbReference>
<dbReference type="Proteomes" id="UP001549921">
    <property type="component" value="Unassembled WGS sequence"/>
</dbReference>
<accession>A0ABD0TDQ5</accession>
<name>A0ABD0TDQ5_LOXSC</name>
<dbReference type="EMBL" id="JBEDNZ010000006">
    <property type="protein sequence ID" value="KAL0841195.1"/>
    <property type="molecule type" value="Genomic_DNA"/>
</dbReference>
<evidence type="ECO:0000256" key="3">
    <source>
        <dbReference type="RuleBase" id="RU003476"/>
    </source>
</evidence>
<evidence type="ECO:0000256" key="1">
    <source>
        <dbReference type="ARBA" id="ARBA00005582"/>
    </source>
</evidence>
<dbReference type="InterPro" id="IPR040618">
    <property type="entry name" value="Pre-Nudix"/>
</dbReference>
<evidence type="ECO:0000256" key="2">
    <source>
        <dbReference type="ARBA" id="ARBA00022801"/>
    </source>
</evidence>
<reference evidence="5 6" key="1">
    <citation type="submission" date="2024-06" db="EMBL/GenBank/DDBJ databases">
        <title>A chromosome-level genome assembly of beet webworm, Loxostege sticticalis.</title>
        <authorList>
            <person name="Zhang Y."/>
        </authorList>
    </citation>
    <scope>NUCLEOTIDE SEQUENCE [LARGE SCALE GENOMIC DNA]</scope>
    <source>
        <strain evidence="5">AQ028</strain>
        <tissue evidence="5">Male pupae</tissue>
    </source>
</reference>
<sequence>MLYCKKVCQQYFALNKLMRISCRSVSRETYGGKKDRFNGITVDLVEEGCDNFQDKLKGSLDKWIEEGRRCIWFKVNIENSDCVPILAQKGFNFHHARDDFVMMCKWLPKDSEPNLPPASHTNLGVGAMVFNKKDQLLAISEKHYEYPHWKLPGGYVEQGEDIIDAAIREVREETGVDAVFQSVITFRHTHKMMYGNSDIYVLLMMLAISDKISISEREVNLCKWMDVEEYTKHPHVHEFNKLIVHKALEFKNRKLKLDLIKKTVNWATISREMNYLSLEDADHEKLH</sequence>
<dbReference type="PRINTS" id="PR01356">
    <property type="entry name" value="GFGPROTEIN"/>
</dbReference>
<dbReference type="Gene3D" id="3.90.79.10">
    <property type="entry name" value="Nucleoside Triphosphate Pyrophosphohydrolase"/>
    <property type="match status" value="1"/>
</dbReference>
<dbReference type="InterPro" id="IPR020084">
    <property type="entry name" value="NUDIX_hydrolase_CS"/>
</dbReference>
<dbReference type="InterPro" id="IPR003293">
    <property type="entry name" value="Nudix_hydrolase6-like"/>
</dbReference>
<evidence type="ECO:0000313" key="6">
    <source>
        <dbReference type="Proteomes" id="UP001549921"/>
    </source>
</evidence>
<gene>
    <name evidence="5" type="ORF">ABMA28_014937</name>
</gene>
<evidence type="ECO:0000259" key="4">
    <source>
        <dbReference type="PROSITE" id="PS51462"/>
    </source>
</evidence>
<comment type="caution">
    <text evidence="5">The sequence shown here is derived from an EMBL/GenBank/DDBJ whole genome shotgun (WGS) entry which is preliminary data.</text>
</comment>
<dbReference type="PANTHER" id="PTHR13994">
    <property type="entry name" value="NUDIX HYDROLASE RELATED"/>
    <property type="match status" value="1"/>
</dbReference>
<dbReference type="Pfam" id="PF00293">
    <property type="entry name" value="NUDIX"/>
    <property type="match status" value="1"/>
</dbReference>